<dbReference type="STRING" id="62708.A0A420HR34"/>
<feature type="compositionally biased region" description="Polar residues" evidence="9">
    <location>
        <begin position="336"/>
        <end position="348"/>
    </location>
</feature>
<dbReference type="SUPFAM" id="SSF55154">
    <property type="entry name" value="CYTH-like phosphatases"/>
    <property type="match status" value="1"/>
</dbReference>
<comment type="caution">
    <text evidence="11">The sequence shown here is derived from an EMBL/GenBank/DDBJ whole genome shotgun (WGS) entry which is preliminary data.</text>
</comment>
<evidence type="ECO:0000256" key="9">
    <source>
        <dbReference type="SAM" id="MobiDB-lite"/>
    </source>
</evidence>
<feature type="region of interest" description="Disordered" evidence="9">
    <location>
        <begin position="329"/>
        <end position="348"/>
    </location>
</feature>
<dbReference type="InterPro" id="IPR033469">
    <property type="entry name" value="CYTH-like_dom_sf"/>
</dbReference>
<dbReference type="GO" id="GO:0006370">
    <property type="term" value="P:7-methylguanosine mRNA capping"/>
    <property type="evidence" value="ECO:0007669"/>
    <property type="project" value="UniProtKB-UniRule"/>
</dbReference>
<dbReference type="InterPro" id="IPR040343">
    <property type="entry name" value="Cet1/Ctl1"/>
</dbReference>
<name>A0A420HR34_9PEZI</name>
<sequence length="670" mass="75730">MDLRSIINTDAGDSPIDRQSTPITPVKTKHIREYETHKIPLHISPGGQVQQEYWVQRAGTSNTSSTYRQNYQNRRPPPPPIQAPPPNNLISPTQSISEQSQYKKITPSSSSSSSSTNQFFFPPSQQTPQSPAQPFYDTHTTQRVDNLQILNLPQNINYLETYNQSPSKTQSPTISSAHSAPDSIPALPKPSTDKDYHPGLFSEQNSRSRTEIRDRSTSFSPKTRQSSLQKTELSSDLDSEKVNKSKIKMNDEWGDSIQAPGSVQTTNKTLPSSTSSCTHTDIRLSLTSTQKPSRKRVRYTEPPIWARSIRTHGFEILSKHSLAQAKEKQLSDEAIPSQTSQRIKSNGNGADLMHIRTPAIDSHPSAILGNWEESITGKKPIEHMTKVVADFLYLHVVSRSDLGELFTKGVQIEIEAKLGEIIDRDTNQRYFLPVRSECILAEDLRTGFKSSMTEQQHKKLNEFLNEMVTKTHLRNSSATPRVKIDYLHRREVDKFYELPKTMQAALPAAIRDQIPPYHTAKIRVTHDQKSGNVLAKIIKVRTVNLDIYSGLAGTLDCRVSINLEMPYNEDLDELIKFGKVSNQSPDRSKDRLSYKQSYYQIDLTQVTQNIVNNNLKRTEKEHELEIEISTEAIMDQGRKAASGQANEFLPLIEGFLNNVRVISRFIAEVR</sequence>
<evidence type="ECO:0000256" key="4">
    <source>
        <dbReference type="ARBA" id="ARBA00022664"/>
    </source>
</evidence>
<evidence type="ECO:0000259" key="10">
    <source>
        <dbReference type="Pfam" id="PF02940"/>
    </source>
</evidence>
<organism evidence="11 12">
    <name type="scientific">Golovinomyces cichoracearum</name>
    <dbReference type="NCBI Taxonomy" id="62708"/>
    <lineage>
        <taxon>Eukaryota</taxon>
        <taxon>Fungi</taxon>
        <taxon>Dikarya</taxon>
        <taxon>Ascomycota</taxon>
        <taxon>Pezizomycotina</taxon>
        <taxon>Leotiomycetes</taxon>
        <taxon>Erysiphales</taxon>
        <taxon>Erysiphaceae</taxon>
        <taxon>Golovinomyces</taxon>
    </lineage>
</organism>
<keyword evidence="5 8" id="KW-0378">Hydrolase</keyword>
<evidence type="ECO:0000313" key="11">
    <source>
        <dbReference type="EMBL" id="RKF59876.1"/>
    </source>
</evidence>
<feature type="compositionally biased region" description="Pro residues" evidence="9">
    <location>
        <begin position="75"/>
        <end position="87"/>
    </location>
</feature>
<dbReference type="EC" id="3.6.1.74" evidence="8"/>
<dbReference type="InterPro" id="IPR004206">
    <property type="entry name" value="mRNA_triPase_Cet1"/>
</dbReference>
<comment type="cofactor">
    <cofactor evidence="1 8">
        <name>Mg(2+)</name>
        <dbReference type="ChEBI" id="CHEBI:18420"/>
    </cofactor>
</comment>
<reference evidence="11 12" key="1">
    <citation type="journal article" date="2018" name="BMC Genomics">
        <title>Comparative genome analyses reveal sequence features reflecting distinct modes of host-adaptation between dicot and monocot powdery mildew.</title>
        <authorList>
            <person name="Wu Y."/>
            <person name="Ma X."/>
            <person name="Pan Z."/>
            <person name="Kale S.D."/>
            <person name="Song Y."/>
            <person name="King H."/>
            <person name="Zhang Q."/>
            <person name="Presley C."/>
            <person name="Deng X."/>
            <person name="Wei C.I."/>
            <person name="Xiao S."/>
        </authorList>
    </citation>
    <scope>NUCLEOTIDE SEQUENCE [LARGE SCALE GENOMIC DNA]</scope>
    <source>
        <strain evidence="11">UMSG3</strain>
    </source>
</reference>
<dbReference type="GO" id="GO:0004651">
    <property type="term" value="F:polynucleotide 5'-phosphatase activity"/>
    <property type="evidence" value="ECO:0007669"/>
    <property type="project" value="UniProtKB-UniRule"/>
</dbReference>
<keyword evidence="8" id="KW-0506">mRNA capping</keyword>
<dbReference type="Gene3D" id="3.20.100.10">
    <property type="entry name" value="mRNA triphosphatase Cet1-like"/>
    <property type="match status" value="1"/>
</dbReference>
<dbReference type="Proteomes" id="UP000283383">
    <property type="component" value="Unassembled WGS sequence"/>
</dbReference>
<dbReference type="AlphaFoldDB" id="A0A420HR34"/>
<feature type="compositionally biased region" description="Polar residues" evidence="9">
    <location>
        <begin position="259"/>
        <end position="280"/>
    </location>
</feature>
<feature type="region of interest" description="Disordered" evidence="9">
    <location>
        <begin position="163"/>
        <end position="280"/>
    </location>
</feature>
<dbReference type="GO" id="GO:0031533">
    <property type="term" value="C:mRNA capping enzyme complex"/>
    <property type="evidence" value="ECO:0007669"/>
    <property type="project" value="UniProtKB-UniRule"/>
</dbReference>
<comment type="subcellular location">
    <subcellularLocation>
        <location evidence="2 8">Nucleus</location>
    </subcellularLocation>
</comment>
<evidence type="ECO:0000256" key="2">
    <source>
        <dbReference type="ARBA" id="ARBA00004123"/>
    </source>
</evidence>
<dbReference type="GO" id="GO:0140818">
    <property type="term" value="F:mRNA 5'-triphosphate monophosphatase activity"/>
    <property type="evidence" value="ECO:0007669"/>
    <property type="project" value="UniProtKB-EC"/>
</dbReference>
<feature type="domain" description="mRNA triphosphatase Cet1-like" evidence="10">
    <location>
        <begin position="382"/>
        <end position="628"/>
    </location>
</feature>
<dbReference type="Pfam" id="PF02940">
    <property type="entry name" value="mRNA_triPase"/>
    <property type="match status" value="1"/>
</dbReference>
<comment type="function">
    <text evidence="8">First step of mRNA capping. Converts the 5'-triphosphate end of a nascent mRNA chain into a diphosphate end.</text>
</comment>
<dbReference type="InterPro" id="IPR037009">
    <property type="entry name" value="mRNA_triPase_Cet1_sf"/>
</dbReference>
<gene>
    <name evidence="11" type="ORF">GcM3_170005</name>
</gene>
<comment type="catalytic activity">
    <reaction evidence="7">
        <text>a 5'-end triphospho-ribonucleoside in mRNA + H2O = a 5'-end diphospho-ribonucleoside in mRNA + phosphate + H(+)</text>
        <dbReference type="Rhea" id="RHEA:67004"/>
        <dbReference type="Rhea" id="RHEA-COMP:17164"/>
        <dbReference type="Rhea" id="RHEA-COMP:17165"/>
        <dbReference type="ChEBI" id="CHEBI:15377"/>
        <dbReference type="ChEBI" id="CHEBI:15378"/>
        <dbReference type="ChEBI" id="CHEBI:43474"/>
        <dbReference type="ChEBI" id="CHEBI:167616"/>
        <dbReference type="ChEBI" id="CHEBI:167618"/>
        <dbReference type="EC" id="3.6.1.74"/>
    </reaction>
    <physiologicalReaction direction="left-to-right" evidence="7">
        <dbReference type="Rhea" id="RHEA:67005"/>
    </physiologicalReaction>
</comment>
<feature type="compositionally biased region" description="Polar residues" evidence="9">
    <location>
        <begin position="217"/>
        <end position="236"/>
    </location>
</feature>
<feature type="region of interest" description="Disordered" evidence="9">
    <location>
        <begin position="59"/>
        <end position="137"/>
    </location>
</feature>
<evidence type="ECO:0000256" key="7">
    <source>
        <dbReference type="ARBA" id="ARBA00047740"/>
    </source>
</evidence>
<evidence type="ECO:0000256" key="6">
    <source>
        <dbReference type="ARBA" id="ARBA00023242"/>
    </source>
</evidence>
<feature type="region of interest" description="Disordered" evidence="9">
    <location>
        <begin position="1"/>
        <end position="25"/>
    </location>
</feature>
<evidence type="ECO:0000256" key="8">
    <source>
        <dbReference type="RuleBase" id="RU367053"/>
    </source>
</evidence>
<comment type="subunit">
    <text evidence="8">Heterodimer. The mRNA-capping enzyme is composed of two separate chains alpha and beta, respectively a mRNA guanylyltransferase and an mRNA 5'-triphosphate monophosphatase.</text>
</comment>
<accession>A0A420HR34</accession>
<feature type="compositionally biased region" description="Basic and acidic residues" evidence="9">
    <location>
        <begin position="238"/>
        <end position="251"/>
    </location>
</feature>
<dbReference type="PANTHER" id="PTHR28118:SF1">
    <property type="entry name" value="POLYNUCLEOTIDE 5'-TRIPHOSPHATASE CTL1-RELATED"/>
    <property type="match status" value="1"/>
</dbReference>
<feature type="compositionally biased region" description="Polar residues" evidence="9">
    <location>
        <begin position="89"/>
        <end position="103"/>
    </location>
</feature>
<evidence type="ECO:0000256" key="3">
    <source>
        <dbReference type="ARBA" id="ARBA00006345"/>
    </source>
</evidence>
<dbReference type="EMBL" id="MCBQ01017086">
    <property type="protein sequence ID" value="RKF59876.1"/>
    <property type="molecule type" value="Genomic_DNA"/>
</dbReference>
<evidence type="ECO:0000256" key="5">
    <source>
        <dbReference type="ARBA" id="ARBA00022801"/>
    </source>
</evidence>
<keyword evidence="4 8" id="KW-0507">mRNA processing</keyword>
<keyword evidence="12" id="KW-1185">Reference proteome</keyword>
<comment type="similarity">
    <text evidence="3 8">Belongs to the fungal TPase family.</text>
</comment>
<feature type="compositionally biased region" description="Basic and acidic residues" evidence="9">
    <location>
        <begin position="206"/>
        <end position="216"/>
    </location>
</feature>
<feature type="compositionally biased region" description="Low complexity" evidence="9">
    <location>
        <begin position="106"/>
        <end position="135"/>
    </location>
</feature>
<feature type="compositionally biased region" description="Polar residues" evidence="9">
    <location>
        <begin position="163"/>
        <end position="178"/>
    </location>
</feature>
<proteinExistence type="inferred from homology"/>
<evidence type="ECO:0000313" key="12">
    <source>
        <dbReference type="Proteomes" id="UP000283383"/>
    </source>
</evidence>
<dbReference type="CDD" id="cd07470">
    <property type="entry name" value="CYTH-like_mRNA_RTPase"/>
    <property type="match status" value="1"/>
</dbReference>
<protein>
    <recommendedName>
        <fullName evidence="8">mRNA-capping enzyme subunit beta</fullName>
        <ecNumber evidence="8">3.6.1.74</ecNumber>
    </recommendedName>
    <alternativeName>
        <fullName evidence="8">mRNA 5'-phosphatase</fullName>
    </alternativeName>
    <alternativeName>
        <fullName evidence="8">mRNA 5'-triphosphate monophosphatase</fullName>
    </alternativeName>
</protein>
<keyword evidence="6 8" id="KW-0539">Nucleus</keyword>
<evidence type="ECO:0000256" key="1">
    <source>
        <dbReference type="ARBA" id="ARBA00001946"/>
    </source>
</evidence>
<dbReference type="PANTHER" id="PTHR28118">
    <property type="entry name" value="POLYNUCLEOTIDE 5'-TRIPHOSPHATASE-RELATED"/>
    <property type="match status" value="1"/>
</dbReference>